<feature type="transmembrane region" description="Helical" evidence="7">
    <location>
        <begin position="226"/>
        <end position="244"/>
    </location>
</feature>
<dbReference type="PANTHER" id="PTHR30106">
    <property type="entry name" value="INNER MEMBRANE PROTEIN YEIH-RELATED"/>
    <property type="match status" value="1"/>
</dbReference>
<keyword evidence="6 7" id="KW-0472">Membrane</keyword>
<feature type="transmembrane region" description="Helical" evidence="7">
    <location>
        <begin position="125"/>
        <end position="142"/>
    </location>
</feature>
<protein>
    <submittedName>
        <fullName evidence="8">YeiH family protein</fullName>
    </submittedName>
</protein>
<evidence type="ECO:0000313" key="9">
    <source>
        <dbReference type="Proteomes" id="UP001168540"/>
    </source>
</evidence>
<dbReference type="PANTHER" id="PTHR30106:SF2">
    <property type="entry name" value="UPF0324 INNER MEMBRANE PROTEIN YEIH"/>
    <property type="match status" value="1"/>
</dbReference>
<evidence type="ECO:0000256" key="2">
    <source>
        <dbReference type="ARBA" id="ARBA00007977"/>
    </source>
</evidence>
<accession>A0ABT7XLU8</accession>
<dbReference type="InterPro" id="IPR018383">
    <property type="entry name" value="UPF0324_pro"/>
</dbReference>
<evidence type="ECO:0000256" key="5">
    <source>
        <dbReference type="ARBA" id="ARBA00022989"/>
    </source>
</evidence>
<proteinExistence type="inferred from homology"/>
<keyword evidence="9" id="KW-1185">Reference proteome</keyword>
<gene>
    <name evidence="8" type="ORF">QU481_07655</name>
</gene>
<keyword evidence="4 7" id="KW-0812">Transmembrane</keyword>
<evidence type="ECO:0000256" key="6">
    <source>
        <dbReference type="ARBA" id="ARBA00023136"/>
    </source>
</evidence>
<feature type="transmembrane region" description="Helical" evidence="7">
    <location>
        <begin position="256"/>
        <end position="272"/>
    </location>
</feature>
<feature type="transmembrane region" description="Helical" evidence="7">
    <location>
        <begin position="154"/>
        <end position="175"/>
    </location>
</feature>
<sequence length="344" mass="35607">MNKFRERLPGLALVLTLAVAALFAADLPLFQHLGLSALTLAIVGGMLIGNTVYPRVAVASHHGVAFSKQTLLRLGIILFGFKLTFQDIAAVGVAGIVIDALVLTSTFTLAYWLGRKVFGLDEQSVILIGAGSSICGAAAILATEPVVKAQAERVAVAVATVVVFGTLAMFVYPLLYDAARQFGLLGDSTFAFGIFTGSTVHEVAQVVAAGRAVSEEAATSAVITKMIRVMMLAPFLVMLSAWLAKKHDGGRAEASRITIPWFAVGFLAVAGFNSLNLLPAAAVGGLVKADNLLLAMAMGALGLTTHVSAIRQAGIKPLALAAILFAYLVVGGAAINVGVTALLH</sequence>
<feature type="transmembrane region" description="Helical" evidence="7">
    <location>
        <begin position="318"/>
        <end position="343"/>
    </location>
</feature>
<comment type="subcellular location">
    <subcellularLocation>
        <location evidence="1">Cell membrane</location>
        <topology evidence="1">Multi-pass membrane protein</topology>
    </subcellularLocation>
</comment>
<organism evidence="8 9">
    <name type="scientific">Crenobacter oryzisoli</name>
    <dbReference type="NCBI Taxonomy" id="3056844"/>
    <lineage>
        <taxon>Bacteria</taxon>
        <taxon>Pseudomonadati</taxon>
        <taxon>Pseudomonadota</taxon>
        <taxon>Betaproteobacteria</taxon>
        <taxon>Neisseriales</taxon>
        <taxon>Neisseriaceae</taxon>
        <taxon>Crenobacter</taxon>
    </lineage>
</organism>
<evidence type="ECO:0000256" key="7">
    <source>
        <dbReference type="SAM" id="Phobius"/>
    </source>
</evidence>
<feature type="transmembrane region" description="Helical" evidence="7">
    <location>
        <begin position="34"/>
        <end position="53"/>
    </location>
</feature>
<keyword evidence="5 7" id="KW-1133">Transmembrane helix</keyword>
<keyword evidence="3" id="KW-1003">Cell membrane</keyword>
<dbReference type="InterPro" id="IPR004630">
    <property type="entry name" value="UPF0324_YeiH-like"/>
</dbReference>
<comment type="caution">
    <text evidence="8">The sequence shown here is derived from an EMBL/GenBank/DDBJ whole genome shotgun (WGS) entry which is preliminary data.</text>
</comment>
<feature type="transmembrane region" description="Helical" evidence="7">
    <location>
        <begin position="292"/>
        <end position="311"/>
    </location>
</feature>
<dbReference type="EMBL" id="JAUEDK010000010">
    <property type="protein sequence ID" value="MDN0074766.1"/>
    <property type="molecule type" value="Genomic_DNA"/>
</dbReference>
<evidence type="ECO:0000256" key="1">
    <source>
        <dbReference type="ARBA" id="ARBA00004651"/>
    </source>
</evidence>
<comment type="similarity">
    <text evidence="2">Belongs to the UPF0324 family.</text>
</comment>
<evidence type="ECO:0000256" key="3">
    <source>
        <dbReference type="ARBA" id="ARBA00022475"/>
    </source>
</evidence>
<name>A0ABT7XLU8_9NEIS</name>
<reference evidence="8" key="1">
    <citation type="submission" date="2023-06" db="EMBL/GenBank/DDBJ databases">
        <authorList>
            <person name="Zhang S."/>
        </authorList>
    </citation>
    <scope>NUCLEOTIDE SEQUENCE</scope>
    <source>
        <strain evidence="8">SG2303</strain>
    </source>
</reference>
<evidence type="ECO:0000313" key="8">
    <source>
        <dbReference type="EMBL" id="MDN0074766.1"/>
    </source>
</evidence>
<dbReference type="Proteomes" id="UP001168540">
    <property type="component" value="Unassembled WGS sequence"/>
</dbReference>
<dbReference type="NCBIfam" id="TIGR00698">
    <property type="entry name" value="YeiH family putative sulfate export transporter"/>
    <property type="match status" value="1"/>
</dbReference>
<feature type="transmembrane region" description="Helical" evidence="7">
    <location>
        <begin position="88"/>
        <end position="113"/>
    </location>
</feature>
<dbReference type="Pfam" id="PF03601">
    <property type="entry name" value="Cons_hypoth698"/>
    <property type="match status" value="1"/>
</dbReference>
<dbReference type="RefSeq" id="WP_289829346.1">
    <property type="nucleotide sequence ID" value="NZ_JAUEDK010000010.1"/>
</dbReference>
<evidence type="ECO:0000256" key="4">
    <source>
        <dbReference type="ARBA" id="ARBA00022692"/>
    </source>
</evidence>